<reference evidence="3" key="1">
    <citation type="submission" date="2020-07" db="EMBL/GenBank/DDBJ databases">
        <title>Genome sequence and genetic diversity analysis of an under-domesticated orphan crop, white fonio (Digitaria exilis).</title>
        <authorList>
            <person name="Bennetzen J.L."/>
            <person name="Chen S."/>
            <person name="Ma X."/>
            <person name="Wang X."/>
            <person name="Yssel A.E.J."/>
            <person name="Chaluvadi S.R."/>
            <person name="Johnson M."/>
            <person name="Gangashetty P."/>
            <person name="Hamidou F."/>
            <person name="Sanogo M.D."/>
            <person name="Zwaenepoel A."/>
            <person name="Wallace J."/>
            <person name="Van De Peer Y."/>
            <person name="Van Deynze A."/>
        </authorList>
    </citation>
    <scope>NUCLEOTIDE SEQUENCE</scope>
    <source>
        <tissue evidence="3">Leaves</tissue>
    </source>
</reference>
<name>A0A835BRF2_9POAL</name>
<dbReference type="PANTHER" id="PTHR33530">
    <property type="entry name" value="OS01G0147100 PROTEIN"/>
    <property type="match status" value="1"/>
</dbReference>
<evidence type="ECO:0000256" key="1">
    <source>
        <dbReference type="SAM" id="MobiDB-lite"/>
    </source>
</evidence>
<feature type="transmembrane region" description="Helical" evidence="2">
    <location>
        <begin position="80"/>
        <end position="98"/>
    </location>
</feature>
<feature type="transmembrane region" description="Helical" evidence="2">
    <location>
        <begin position="145"/>
        <end position="167"/>
    </location>
</feature>
<dbReference type="Pfam" id="PF12442">
    <property type="entry name" value="DUF3681"/>
    <property type="match status" value="1"/>
</dbReference>
<evidence type="ECO:0000313" key="4">
    <source>
        <dbReference type="Proteomes" id="UP000636709"/>
    </source>
</evidence>
<evidence type="ECO:0000256" key="2">
    <source>
        <dbReference type="SAM" id="Phobius"/>
    </source>
</evidence>
<dbReference type="EMBL" id="JACEFO010001770">
    <property type="protein sequence ID" value="KAF8705007.1"/>
    <property type="molecule type" value="Genomic_DNA"/>
</dbReference>
<dbReference type="AlphaFoldDB" id="A0A835BRF2"/>
<dbReference type="InterPro" id="IPR022149">
    <property type="entry name" value="DUF3681"/>
</dbReference>
<feature type="transmembrane region" description="Helical" evidence="2">
    <location>
        <begin position="110"/>
        <end position="133"/>
    </location>
</feature>
<keyword evidence="2" id="KW-0472">Membrane</keyword>
<proteinExistence type="predicted"/>
<dbReference type="PANTHER" id="PTHR33530:SF15">
    <property type="entry name" value="OS01G0147100 PROTEIN"/>
    <property type="match status" value="1"/>
</dbReference>
<accession>A0A835BRF2</accession>
<feature type="compositionally biased region" description="Gly residues" evidence="1">
    <location>
        <begin position="1"/>
        <end position="11"/>
    </location>
</feature>
<protein>
    <submittedName>
        <fullName evidence="3">Uncharacterized protein</fullName>
    </submittedName>
</protein>
<gene>
    <name evidence="3" type="ORF">HU200_031262</name>
</gene>
<keyword evidence="2" id="KW-0812">Transmembrane</keyword>
<comment type="caution">
    <text evidence="3">The sequence shown here is derived from an EMBL/GenBank/DDBJ whole genome shotgun (WGS) entry which is preliminary data.</text>
</comment>
<dbReference type="Proteomes" id="UP000636709">
    <property type="component" value="Unassembled WGS sequence"/>
</dbReference>
<dbReference type="OrthoDB" id="685622at2759"/>
<keyword evidence="4" id="KW-1185">Reference proteome</keyword>
<sequence>MHGGYGAGGHARSGRTTAPLGPNPPIASFPFHFMSTSQQLQNTTNSNGASTTTSIAMNTSELVDAAFEPGASSRKLARPLFAVGFLTLVMDLATSFYKPPGGVFFERHRLAYYLTLAGIFVAGAAEVLAACWLSSSSASTKLARMALCCSLLPLVVVIALGGFSVLVKS</sequence>
<evidence type="ECO:0000313" key="3">
    <source>
        <dbReference type="EMBL" id="KAF8705007.1"/>
    </source>
</evidence>
<organism evidence="3 4">
    <name type="scientific">Digitaria exilis</name>
    <dbReference type="NCBI Taxonomy" id="1010633"/>
    <lineage>
        <taxon>Eukaryota</taxon>
        <taxon>Viridiplantae</taxon>
        <taxon>Streptophyta</taxon>
        <taxon>Embryophyta</taxon>
        <taxon>Tracheophyta</taxon>
        <taxon>Spermatophyta</taxon>
        <taxon>Magnoliopsida</taxon>
        <taxon>Liliopsida</taxon>
        <taxon>Poales</taxon>
        <taxon>Poaceae</taxon>
        <taxon>PACMAD clade</taxon>
        <taxon>Panicoideae</taxon>
        <taxon>Panicodae</taxon>
        <taxon>Paniceae</taxon>
        <taxon>Anthephorinae</taxon>
        <taxon>Digitaria</taxon>
    </lineage>
</organism>
<keyword evidence="2" id="KW-1133">Transmembrane helix</keyword>
<feature type="region of interest" description="Disordered" evidence="1">
    <location>
        <begin position="1"/>
        <end position="21"/>
    </location>
</feature>